<dbReference type="CDD" id="cd06171">
    <property type="entry name" value="Sigma70_r4"/>
    <property type="match status" value="1"/>
</dbReference>
<keyword evidence="11" id="KW-1185">Reference proteome</keyword>
<dbReference type="NCBIfam" id="TIGR02937">
    <property type="entry name" value="sigma70-ECF"/>
    <property type="match status" value="1"/>
</dbReference>
<keyword evidence="4" id="KW-0238">DNA-binding</keyword>
<dbReference type="InterPro" id="IPR013325">
    <property type="entry name" value="RNA_pol_sigma_r2"/>
</dbReference>
<dbReference type="Gene3D" id="1.10.1740.10">
    <property type="match status" value="1"/>
</dbReference>
<comment type="caution">
    <text evidence="10">The sequence shown here is derived from an EMBL/GenBank/DDBJ whole genome shotgun (WGS) entry which is preliminary data.</text>
</comment>
<dbReference type="RefSeq" id="WP_167150549.1">
    <property type="nucleotide sequence ID" value="NZ_JAAMOX010000002.1"/>
</dbReference>
<keyword evidence="3" id="KW-0731">Sigma factor</keyword>
<feature type="region of interest" description="Disordered" evidence="6">
    <location>
        <begin position="1"/>
        <end position="23"/>
    </location>
</feature>
<comment type="similarity">
    <text evidence="1">Belongs to the sigma-70 factor family. ECF subfamily.</text>
</comment>
<dbReference type="SUPFAM" id="SSF88659">
    <property type="entry name" value="Sigma3 and sigma4 domains of RNA polymerase sigma factors"/>
    <property type="match status" value="1"/>
</dbReference>
<evidence type="ECO:0000256" key="6">
    <source>
        <dbReference type="SAM" id="MobiDB-lite"/>
    </source>
</evidence>
<reference evidence="10 11" key="1">
    <citation type="submission" date="2020-02" db="EMBL/GenBank/DDBJ databases">
        <title>Sequencing the genomes of 1000 actinobacteria strains.</title>
        <authorList>
            <person name="Klenk H.-P."/>
        </authorList>
    </citation>
    <scope>NUCLEOTIDE SEQUENCE [LARGE SCALE GENOMIC DNA]</scope>
    <source>
        <strain evidence="10 11">DSM 27960</strain>
    </source>
</reference>
<evidence type="ECO:0000313" key="10">
    <source>
        <dbReference type="EMBL" id="NIH54134.1"/>
    </source>
</evidence>
<dbReference type="EMBL" id="JAAMOX010000002">
    <property type="protein sequence ID" value="NIH54134.1"/>
    <property type="molecule type" value="Genomic_DNA"/>
</dbReference>
<accession>A0A7X5R1T0</accession>
<dbReference type="InterPro" id="IPR036388">
    <property type="entry name" value="WH-like_DNA-bd_sf"/>
</dbReference>
<keyword evidence="2" id="KW-0805">Transcription regulation</keyword>
<dbReference type="Gene3D" id="1.10.10.1320">
    <property type="entry name" value="Anti-sigma factor, zinc-finger domain"/>
    <property type="match status" value="1"/>
</dbReference>
<dbReference type="Pfam" id="PF13490">
    <property type="entry name" value="zf-HC2"/>
    <property type="match status" value="1"/>
</dbReference>
<dbReference type="GO" id="GO:0006352">
    <property type="term" value="P:DNA-templated transcription initiation"/>
    <property type="evidence" value="ECO:0007669"/>
    <property type="project" value="InterPro"/>
</dbReference>
<proteinExistence type="inferred from homology"/>
<dbReference type="InterPro" id="IPR039425">
    <property type="entry name" value="RNA_pol_sigma-70-like"/>
</dbReference>
<protein>
    <submittedName>
        <fullName evidence="10">RNA polymerase sigma factor (Sigma-70 family)</fullName>
    </submittedName>
</protein>
<dbReference type="GO" id="GO:0016987">
    <property type="term" value="F:sigma factor activity"/>
    <property type="evidence" value="ECO:0007669"/>
    <property type="project" value="UniProtKB-KW"/>
</dbReference>
<evidence type="ECO:0000256" key="1">
    <source>
        <dbReference type="ARBA" id="ARBA00010641"/>
    </source>
</evidence>
<dbReference type="InterPro" id="IPR013249">
    <property type="entry name" value="RNA_pol_sigma70_r4_t2"/>
</dbReference>
<dbReference type="InterPro" id="IPR041916">
    <property type="entry name" value="Anti_sigma_zinc_sf"/>
</dbReference>
<dbReference type="Pfam" id="PF04542">
    <property type="entry name" value="Sigma70_r2"/>
    <property type="match status" value="1"/>
</dbReference>
<evidence type="ECO:0000259" key="8">
    <source>
        <dbReference type="Pfam" id="PF08281"/>
    </source>
</evidence>
<dbReference type="PANTHER" id="PTHR43133">
    <property type="entry name" value="RNA POLYMERASE ECF-TYPE SIGMA FACTO"/>
    <property type="match status" value="1"/>
</dbReference>
<feature type="domain" description="RNA polymerase sigma-70 region 2" evidence="7">
    <location>
        <begin position="45"/>
        <end position="105"/>
    </location>
</feature>
<dbReference type="Pfam" id="PF08281">
    <property type="entry name" value="Sigma70_r4_2"/>
    <property type="match status" value="1"/>
</dbReference>
<evidence type="ECO:0000256" key="5">
    <source>
        <dbReference type="ARBA" id="ARBA00023163"/>
    </source>
</evidence>
<dbReference type="InterPro" id="IPR027383">
    <property type="entry name" value="Znf_put"/>
</dbReference>
<feature type="compositionally biased region" description="Low complexity" evidence="6">
    <location>
        <begin position="333"/>
        <end position="343"/>
    </location>
</feature>
<name>A0A7X5R1T0_9MICO</name>
<dbReference type="PANTHER" id="PTHR43133:SF8">
    <property type="entry name" value="RNA POLYMERASE SIGMA FACTOR HI_1459-RELATED"/>
    <property type="match status" value="1"/>
</dbReference>
<evidence type="ECO:0000256" key="2">
    <source>
        <dbReference type="ARBA" id="ARBA00023015"/>
    </source>
</evidence>
<dbReference type="Proteomes" id="UP000541033">
    <property type="component" value="Unassembled WGS sequence"/>
</dbReference>
<feature type="domain" description="RNA polymerase sigma factor 70 region 4 type 2" evidence="8">
    <location>
        <begin position="142"/>
        <end position="189"/>
    </location>
</feature>
<evidence type="ECO:0000313" key="11">
    <source>
        <dbReference type="Proteomes" id="UP000541033"/>
    </source>
</evidence>
<sequence length="471" mass="49726">MTDQGNADERKQRAEPGGNTPADFVDDAALLAAYRDGDSSALETLYERLYGMAVAHARRYATHGLEAEDIVSEAFAKVINAIHGGKGPTASLWWYLVTAMKSVALRPNADAAQSVAVEPDTLEFLSVPQDVPLGDAVMHPAVVDAFNHLPKRWQEVIWYREIEGLSLNEVGEALGMNRNAVGALLNRARTGLRTGYLSALASDNAPEECRPFTAMLPAYVANDLNEPLKRRGLEAHLERCEVCTTNRAELSNATTRLSGAIIAGVPALFVLPHASLVASGTEAAGSIFGHGAVSARAIGWSVASFAAAATMVTAIVLTSGNAGADPSVWQDETSSVPSVTTVVRQSEQSTPPGQQGDGTPTESRGERASAPVAGEPDRLMLWEAPTSGGVCKMFFEPAHDGAMAFFEQTTTGTGACSVEVSRPGGFAVTLDSSAGLQLVHASTAAEYRFAVTTDVAEAETFVFRTVESDLN</sequence>
<dbReference type="AlphaFoldDB" id="A0A7X5R1T0"/>
<feature type="domain" description="Putative zinc-finger" evidence="9">
    <location>
        <begin position="209"/>
        <end position="243"/>
    </location>
</feature>
<evidence type="ECO:0000259" key="7">
    <source>
        <dbReference type="Pfam" id="PF04542"/>
    </source>
</evidence>
<evidence type="ECO:0000256" key="3">
    <source>
        <dbReference type="ARBA" id="ARBA00023082"/>
    </source>
</evidence>
<dbReference type="InterPro" id="IPR007627">
    <property type="entry name" value="RNA_pol_sigma70_r2"/>
</dbReference>
<organism evidence="10 11">
    <name type="scientific">Lysinibacter cavernae</name>
    <dbReference type="NCBI Taxonomy" id="1640652"/>
    <lineage>
        <taxon>Bacteria</taxon>
        <taxon>Bacillati</taxon>
        <taxon>Actinomycetota</taxon>
        <taxon>Actinomycetes</taxon>
        <taxon>Micrococcales</taxon>
        <taxon>Microbacteriaceae</taxon>
        <taxon>Lysinibacter</taxon>
    </lineage>
</organism>
<feature type="compositionally biased region" description="Polar residues" evidence="6">
    <location>
        <begin position="344"/>
        <end position="362"/>
    </location>
</feature>
<dbReference type="Gene3D" id="1.10.10.10">
    <property type="entry name" value="Winged helix-like DNA-binding domain superfamily/Winged helix DNA-binding domain"/>
    <property type="match status" value="1"/>
</dbReference>
<keyword evidence="5" id="KW-0804">Transcription</keyword>
<evidence type="ECO:0000259" key="9">
    <source>
        <dbReference type="Pfam" id="PF13490"/>
    </source>
</evidence>
<feature type="region of interest" description="Disordered" evidence="6">
    <location>
        <begin position="324"/>
        <end position="375"/>
    </location>
</feature>
<dbReference type="InterPro" id="IPR014284">
    <property type="entry name" value="RNA_pol_sigma-70_dom"/>
</dbReference>
<gene>
    <name evidence="10" type="ORF">FHX76_002030</name>
</gene>
<dbReference type="InterPro" id="IPR013324">
    <property type="entry name" value="RNA_pol_sigma_r3/r4-like"/>
</dbReference>
<dbReference type="SUPFAM" id="SSF88946">
    <property type="entry name" value="Sigma2 domain of RNA polymerase sigma factors"/>
    <property type="match status" value="1"/>
</dbReference>
<evidence type="ECO:0000256" key="4">
    <source>
        <dbReference type="ARBA" id="ARBA00023125"/>
    </source>
</evidence>
<dbReference type="GO" id="GO:0003677">
    <property type="term" value="F:DNA binding"/>
    <property type="evidence" value="ECO:0007669"/>
    <property type="project" value="UniProtKB-KW"/>
</dbReference>